<feature type="compositionally biased region" description="Low complexity" evidence="1">
    <location>
        <begin position="188"/>
        <end position="202"/>
    </location>
</feature>
<keyword evidence="3" id="KW-1185">Reference proteome</keyword>
<evidence type="ECO:0000256" key="1">
    <source>
        <dbReference type="SAM" id="MobiDB-lite"/>
    </source>
</evidence>
<reference evidence="2 3" key="1">
    <citation type="submission" date="2016-10" db="EMBL/GenBank/DDBJ databases">
        <authorList>
            <person name="Cai Z."/>
        </authorList>
    </citation>
    <scope>NUCLEOTIDE SEQUENCE [LARGE SCALE GENOMIC DNA]</scope>
</reference>
<organism evidence="2 3">
    <name type="scientific">Tetradesmus obliquus</name>
    <name type="common">Green alga</name>
    <name type="synonym">Acutodesmus obliquus</name>
    <dbReference type="NCBI Taxonomy" id="3088"/>
    <lineage>
        <taxon>Eukaryota</taxon>
        <taxon>Viridiplantae</taxon>
        <taxon>Chlorophyta</taxon>
        <taxon>core chlorophytes</taxon>
        <taxon>Chlorophyceae</taxon>
        <taxon>CS clade</taxon>
        <taxon>Sphaeropleales</taxon>
        <taxon>Scenedesmaceae</taxon>
        <taxon>Tetradesmus</taxon>
    </lineage>
</organism>
<name>A0A383VXT8_TETOB</name>
<feature type="compositionally biased region" description="Low complexity" evidence="1">
    <location>
        <begin position="145"/>
        <end position="155"/>
    </location>
</feature>
<proteinExistence type="predicted"/>
<dbReference type="Proteomes" id="UP000256970">
    <property type="component" value="Unassembled WGS sequence"/>
</dbReference>
<feature type="region of interest" description="Disordered" evidence="1">
    <location>
        <begin position="105"/>
        <end position="220"/>
    </location>
</feature>
<evidence type="ECO:0000313" key="2">
    <source>
        <dbReference type="EMBL" id="SZX70295.1"/>
    </source>
</evidence>
<feature type="compositionally biased region" description="Acidic residues" evidence="1">
    <location>
        <begin position="203"/>
        <end position="214"/>
    </location>
</feature>
<protein>
    <submittedName>
        <fullName evidence="2">Uncharacterized protein</fullName>
    </submittedName>
</protein>
<sequence length="241" mass="25076">MTCETGGITHAPLVDARSMPVYAPTEPQWRALEAAPELGASPELLADVPTTTRSGFGILLGSKEMDTDLRQHAGWSIVALGLVDDQAMIDARMRATYQELSSEAASEASSEVSEASSEVSEASSEVSEASSEVSEASSEVEHTSSGDAGAFSGGSHVTSDHGACSSESSEPSSDATSAGAEPSKQGPECSSASQEVSSAASEESSEGSPEDDDSSYWRWGDAYNGCRPGHMYVKLLLRKLI</sequence>
<evidence type="ECO:0000313" key="3">
    <source>
        <dbReference type="Proteomes" id="UP000256970"/>
    </source>
</evidence>
<feature type="compositionally biased region" description="Low complexity" evidence="1">
    <location>
        <begin position="105"/>
        <end position="137"/>
    </location>
</feature>
<gene>
    <name evidence="2" type="ORF">BQ4739_LOCUS10520</name>
</gene>
<dbReference type="EMBL" id="FNXT01000984">
    <property type="protein sequence ID" value="SZX70295.1"/>
    <property type="molecule type" value="Genomic_DNA"/>
</dbReference>
<accession>A0A383VXT8</accession>
<dbReference type="AlphaFoldDB" id="A0A383VXT8"/>